<evidence type="ECO:0000313" key="2">
    <source>
        <dbReference type="Proteomes" id="UP000257109"/>
    </source>
</evidence>
<name>A0A371FZG6_MUCPR</name>
<reference evidence="1" key="1">
    <citation type="submission" date="2018-05" db="EMBL/GenBank/DDBJ databases">
        <title>Draft genome of Mucuna pruriens seed.</title>
        <authorList>
            <person name="Nnadi N.E."/>
            <person name="Vos R."/>
            <person name="Hasami M.H."/>
            <person name="Devisetty U.K."/>
            <person name="Aguiy J.C."/>
        </authorList>
    </citation>
    <scope>NUCLEOTIDE SEQUENCE [LARGE SCALE GENOMIC DNA]</scope>
    <source>
        <strain evidence="1">JCA_2017</strain>
    </source>
</reference>
<proteinExistence type="predicted"/>
<dbReference type="EMBL" id="QJKJ01007356">
    <property type="protein sequence ID" value="RDX83453.1"/>
    <property type="molecule type" value="Genomic_DNA"/>
</dbReference>
<gene>
    <name evidence="1" type="ORF">CR513_35620</name>
</gene>
<dbReference type="Proteomes" id="UP000257109">
    <property type="component" value="Unassembled WGS sequence"/>
</dbReference>
<sequence length="106" mass="12175">MKEVHEGICETPIGGQALCVDNIIICPLRLTKEIGNSRWRDYEDDWPEKIPNLQQMTKSYPLRLPRGSNLFPRIMKLSFSYFLRPFPACPIIRSRAKSNLNGGGRL</sequence>
<organism evidence="1 2">
    <name type="scientific">Mucuna pruriens</name>
    <name type="common">Velvet bean</name>
    <name type="synonym">Dolichos pruriens</name>
    <dbReference type="NCBI Taxonomy" id="157652"/>
    <lineage>
        <taxon>Eukaryota</taxon>
        <taxon>Viridiplantae</taxon>
        <taxon>Streptophyta</taxon>
        <taxon>Embryophyta</taxon>
        <taxon>Tracheophyta</taxon>
        <taxon>Spermatophyta</taxon>
        <taxon>Magnoliopsida</taxon>
        <taxon>eudicotyledons</taxon>
        <taxon>Gunneridae</taxon>
        <taxon>Pentapetalae</taxon>
        <taxon>rosids</taxon>
        <taxon>fabids</taxon>
        <taxon>Fabales</taxon>
        <taxon>Fabaceae</taxon>
        <taxon>Papilionoideae</taxon>
        <taxon>50 kb inversion clade</taxon>
        <taxon>NPAAA clade</taxon>
        <taxon>indigoferoid/millettioid clade</taxon>
        <taxon>Phaseoleae</taxon>
        <taxon>Mucuna</taxon>
    </lineage>
</organism>
<comment type="caution">
    <text evidence="1">The sequence shown here is derived from an EMBL/GenBank/DDBJ whole genome shotgun (WGS) entry which is preliminary data.</text>
</comment>
<accession>A0A371FZG6</accession>
<protein>
    <submittedName>
        <fullName evidence="1">Uncharacterized protein</fullName>
    </submittedName>
</protein>
<keyword evidence="2" id="KW-1185">Reference proteome</keyword>
<evidence type="ECO:0000313" key="1">
    <source>
        <dbReference type="EMBL" id="RDX83453.1"/>
    </source>
</evidence>
<feature type="non-terminal residue" evidence="1">
    <location>
        <position position="1"/>
    </location>
</feature>
<dbReference type="AlphaFoldDB" id="A0A371FZG6"/>